<comment type="similarity">
    <text evidence="3">Belongs to the alpha-ketoglutarate dehydrogenase family.</text>
</comment>
<dbReference type="SUPFAM" id="SSF52518">
    <property type="entry name" value="Thiamin diphosphate-binding fold (THDP-binding)"/>
    <property type="match status" value="2"/>
</dbReference>
<dbReference type="Gene3D" id="3.40.50.11610">
    <property type="entry name" value="Multifunctional 2-oxoglutarate metabolism enzyme, C-terminal domain"/>
    <property type="match status" value="1"/>
</dbReference>
<evidence type="ECO:0000256" key="6">
    <source>
        <dbReference type="ARBA" id="ARBA00023052"/>
    </source>
</evidence>
<dbReference type="NCBIfam" id="TIGR00239">
    <property type="entry name" value="2oxo_dh_E1"/>
    <property type="match status" value="1"/>
</dbReference>
<proteinExistence type="inferred from homology"/>
<evidence type="ECO:0000313" key="9">
    <source>
        <dbReference type="Proteomes" id="UP000295468"/>
    </source>
</evidence>
<feature type="domain" description="Transketolase-like pyrimidine-binding" evidence="7">
    <location>
        <begin position="586"/>
        <end position="779"/>
    </location>
</feature>
<dbReference type="InterPro" id="IPR032106">
    <property type="entry name" value="2-oxogl_dehyd_N"/>
</dbReference>
<dbReference type="GO" id="GO:0045252">
    <property type="term" value="C:oxoglutarate dehydrogenase complex"/>
    <property type="evidence" value="ECO:0007669"/>
    <property type="project" value="TreeGrafter"/>
</dbReference>
<dbReference type="EMBL" id="SNYI01000001">
    <property type="protein sequence ID" value="TDQ32343.1"/>
    <property type="molecule type" value="Genomic_DNA"/>
</dbReference>
<evidence type="ECO:0000259" key="7">
    <source>
        <dbReference type="SMART" id="SM00861"/>
    </source>
</evidence>
<dbReference type="GO" id="GO:0030976">
    <property type="term" value="F:thiamine pyrophosphate binding"/>
    <property type="evidence" value="ECO:0007669"/>
    <property type="project" value="InterPro"/>
</dbReference>
<dbReference type="Pfam" id="PF16078">
    <property type="entry name" value="2-oxogl_dehyd_N"/>
    <property type="match status" value="1"/>
</dbReference>
<dbReference type="EC" id="1.2.4.2" evidence="4"/>
<comment type="function">
    <text evidence="2">E1 component of the 2-oxoglutarate dehydrogenase (OGDH) complex which catalyzes the decarboxylation of 2-oxoglutarate, the first step in the conversion of 2-oxoglutarate to succinyl-CoA and CO(2).</text>
</comment>
<dbReference type="RefSeq" id="WP_133642417.1">
    <property type="nucleotide sequence ID" value="NZ_SNYI01000001.1"/>
</dbReference>
<gene>
    <name evidence="8" type="ORF">CLV82_0168</name>
</gene>
<dbReference type="InterPro" id="IPR031717">
    <property type="entry name" value="ODO-1/KGD_C"/>
</dbReference>
<dbReference type="InterPro" id="IPR029061">
    <property type="entry name" value="THDP-binding"/>
</dbReference>
<dbReference type="Pfam" id="PF00676">
    <property type="entry name" value="E1_dh"/>
    <property type="match status" value="1"/>
</dbReference>
<dbReference type="Gene3D" id="3.40.50.970">
    <property type="match status" value="1"/>
</dbReference>
<dbReference type="SMART" id="SM00861">
    <property type="entry name" value="Transket_pyr"/>
    <property type="match status" value="1"/>
</dbReference>
<dbReference type="InterPro" id="IPR042179">
    <property type="entry name" value="KGD_C_sf"/>
</dbReference>
<dbReference type="Gene3D" id="3.40.50.12470">
    <property type="match status" value="1"/>
</dbReference>
<keyword evidence="6" id="KW-0786">Thiamine pyrophosphate</keyword>
<evidence type="ECO:0000256" key="4">
    <source>
        <dbReference type="ARBA" id="ARBA00012280"/>
    </source>
</evidence>
<dbReference type="AlphaFoldDB" id="A0A4R6TQF1"/>
<evidence type="ECO:0000256" key="2">
    <source>
        <dbReference type="ARBA" id="ARBA00003906"/>
    </source>
</evidence>
<dbReference type="InterPro" id="IPR011603">
    <property type="entry name" value="2oxoglutarate_DH_E1"/>
</dbReference>
<dbReference type="NCBIfam" id="NF006914">
    <property type="entry name" value="PRK09404.1"/>
    <property type="match status" value="1"/>
</dbReference>
<dbReference type="InterPro" id="IPR001017">
    <property type="entry name" value="DH_E1"/>
</dbReference>
<dbReference type="OrthoDB" id="9759785at2"/>
<dbReference type="Pfam" id="PF02779">
    <property type="entry name" value="Transket_pyr"/>
    <property type="match status" value="1"/>
</dbReference>
<accession>A0A4R6TQF1</accession>
<dbReference type="Pfam" id="PF16870">
    <property type="entry name" value="OxoGdeHyase_C"/>
    <property type="match status" value="1"/>
</dbReference>
<dbReference type="PANTHER" id="PTHR23152">
    <property type="entry name" value="2-OXOGLUTARATE DEHYDROGENASE"/>
    <property type="match status" value="1"/>
</dbReference>
<reference evidence="8 9" key="1">
    <citation type="submission" date="2019-03" db="EMBL/GenBank/DDBJ databases">
        <title>Genomic Encyclopedia of Archaeal and Bacterial Type Strains, Phase II (KMG-II): from individual species to whole genera.</title>
        <authorList>
            <person name="Goeker M."/>
        </authorList>
    </citation>
    <scope>NUCLEOTIDE SEQUENCE [LARGE SCALE GENOMIC DNA]</scope>
    <source>
        <strain evidence="8 9">DSM 18435</strain>
    </source>
</reference>
<keyword evidence="5" id="KW-0560">Oxidoreductase</keyword>
<dbReference type="GO" id="GO:0006099">
    <property type="term" value="P:tricarboxylic acid cycle"/>
    <property type="evidence" value="ECO:0007669"/>
    <property type="project" value="TreeGrafter"/>
</dbReference>
<dbReference type="PANTHER" id="PTHR23152:SF4">
    <property type="entry name" value="2-OXOADIPATE DEHYDROGENASE COMPLEX COMPONENT E1"/>
    <property type="match status" value="1"/>
</dbReference>
<keyword evidence="9" id="KW-1185">Reference proteome</keyword>
<evidence type="ECO:0000256" key="3">
    <source>
        <dbReference type="ARBA" id="ARBA00006936"/>
    </source>
</evidence>
<evidence type="ECO:0000256" key="1">
    <source>
        <dbReference type="ARBA" id="ARBA00001964"/>
    </source>
</evidence>
<dbReference type="NCBIfam" id="NF008907">
    <property type="entry name" value="PRK12270.1"/>
    <property type="match status" value="1"/>
</dbReference>
<comment type="cofactor">
    <cofactor evidence="1">
        <name>thiamine diphosphate</name>
        <dbReference type="ChEBI" id="CHEBI:58937"/>
    </cofactor>
</comment>
<sequence length="938" mass="106906">MDKYSFLNTAHTSFFADLYDKYLVNPDSVEPSWRAFFQGFDFGMESALDEVGIDAGSGTAVLGNGQEVVMPESLQKEFQVIRLIDGYRSRGHLFTRTNPVRERRKYTPTLDIDNFGLSQADLDTEFSAGEIIGIGRNTLREIIKHLQNIYCDAIGVEYMYIRSPERVKWIQEQLNVNDNHPKFSPDKKKQILKKLNEAVSFEAFLHTKYVGQKRFSLEGNESLIPALDAIVEHAAGMGVKQFVMGMAHRGRLNVLTNIFGKSAKDIFSEFDGKDYEQEIFDGDVKYHLGWTSLRATDSGSQINMNIAPNPSHLETVGAVVEGITRAKQDVHYPDDFSKVLPIVVHGDAAIAGQGIVYEVVQMANLDGYKTNGTIHIVVNNQIGFTTNYLDARSSTYCTDVAKVTLSPVLHINSDDAEAVVHAAIFALEYRMRFKRDIFLDLLGYRKYGHNEGDEPRFTQPKLYKAIAKHENPRDIYAKKLIEEGIIDDGYVAKLEQEYKASLEEDLEDSRKIDKTEITPFMADEWSGFDNVREWEMMEKVDTSCDRKQLDKVAKTITELPKGKKFLRKVEKLVNDRKKMYFEKNSLDWAMGELLAYGTLLDSGYGVRMSGQDVERGTFSHRHAVMKVEESEEEVMLLNHISEDQGKFQIYNSLLSEYGVVGFDYGYAMASPNTLTIWEAQFGDFSNGAQIMIDQYISAAEDKWKLQNGLVMFLPHGYEGQGAEHSSARMERYLQLCARDNMFVADCTTPANLFHLLRRQMMVNYRKPLIIFTPKSLLRHPKAVSTVEELADGQFQEVIDDTSAEVSKVKSLVFCTGKFYYDLLAAREEHGREDVALVRIEQLFPLPTEQMKAIMEKYSHVEDLVWAQEEPRNMGAWSHMMMHFEDAHKLRVASRRMYASPAAGSAVRSKMRHQQVIDYVFDKTKDNMRSNISRTSTTN</sequence>
<evidence type="ECO:0000256" key="5">
    <source>
        <dbReference type="ARBA" id="ARBA00023002"/>
    </source>
</evidence>
<dbReference type="Gene3D" id="1.10.287.1150">
    <property type="entry name" value="TPP helical domain"/>
    <property type="match status" value="1"/>
</dbReference>
<dbReference type="GO" id="GO:0005829">
    <property type="term" value="C:cytosol"/>
    <property type="evidence" value="ECO:0007669"/>
    <property type="project" value="TreeGrafter"/>
</dbReference>
<dbReference type="CDD" id="cd02016">
    <property type="entry name" value="TPP_E1_OGDC_like"/>
    <property type="match status" value="1"/>
</dbReference>
<protein>
    <recommendedName>
        <fullName evidence="4">oxoglutarate dehydrogenase (succinyl-transferring)</fullName>
        <ecNumber evidence="4">1.2.4.2</ecNumber>
    </recommendedName>
</protein>
<dbReference type="Proteomes" id="UP000295468">
    <property type="component" value="Unassembled WGS sequence"/>
</dbReference>
<name>A0A4R6TQF1_9FLAO</name>
<organism evidence="8 9">
    <name type="scientific">Zeaxanthinibacter enoshimensis</name>
    <dbReference type="NCBI Taxonomy" id="392009"/>
    <lineage>
        <taxon>Bacteria</taxon>
        <taxon>Pseudomonadati</taxon>
        <taxon>Bacteroidota</taxon>
        <taxon>Flavobacteriia</taxon>
        <taxon>Flavobacteriales</taxon>
        <taxon>Flavobacteriaceae</taxon>
        <taxon>Zeaxanthinibacter</taxon>
    </lineage>
</organism>
<comment type="caution">
    <text evidence="8">The sequence shown here is derived from an EMBL/GenBank/DDBJ whole genome shotgun (WGS) entry which is preliminary data.</text>
</comment>
<evidence type="ECO:0000313" key="8">
    <source>
        <dbReference type="EMBL" id="TDQ32343.1"/>
    </source>
</evidence>
<dbReference type="InterPro" id="IPR005475">
    <property type="entry name" value="Transketolase-like_Pyr-bd"/>
</dbReference>
<dbReference type="PIRSF" id="PIRSF000157">
    <property type="entry name" value="Oxoglu_dh_E1"/>
    <property type="match status" value="1"/>
</dbReference>
<dbReference type="GO" id="GO:0004591">
    <property type="term" value="F:oxoglutarate dehydrogenase (succinyl-transferring) activity"/>
    <property type="evidence" value="ECO:0007669"/>
    <property type="project" value="UniProtKB-EC"/>
</dbReference>